<reference evidence="1 2" key="1">
    <citation type="journal article" date="2011" name="J. Bacteriol.">
        <title>Genome sequence of the nonpathogenic Listeria monocytogenes serovar 4a strain M7.</title>
        <authorList>
            <person name="Chen J."/>
            <person name="Xia Y."/>
            <person name="Cheng C."/>
            <person name="Fang C."/>
            <person name="Shan Y."/>
            <person name="Jin G."/>
            <person name="Fang W."/>
        </authorList>
    </citation>
    <scope>NUCLEOTIDE SEQUENCE [LARGE SCALE GENOMIC DNA]</scope>
    <source>
        <strain evidence="1 2">M7</strain>
    </source>
</reference>
<evidence type="ECO:0000313" key="2">
    <source>
        <dbReference type="Proteomes" id="UP000000486"/>
    </source>
</evidence>
<dbReference type="InterPro" id="IPR006524">
    <property type="entry name" value="ArpU-like"/>
</dbReference>
<dbReference type="EMBL" id="CP002816">
    <property type="protein sequence ID" value="AEH92754.1"/>
    <property type="molecule type" value="Genomic_DNA"/>
</dbReference>
<dbReference type="PATRIC" id="fig|1030009.3.peg.1738"/>
<accession>A0A0E0UWR8</accession>
<proteinExistence type="predicted"/>
<dbReference type="AlphaFoldDB" id="A0A0E0UWR8"/>
<evidence type="ECO:0000313" key="1">
    <source>
        <dbReference type="EMBL" id="AEH92754.1"/>
    </source>
</evidence>
<name>A0A0E0UWR8_LISMM</name>
<protein>
    <submittedName>
        <fullName evidence="1">Phage transcriptional regulator, ArpU family</fullName>
    </submittedName>
</protein>
<dbReference type="HOGENOM" id="CLU_107917_2_1_9"/>
<dbReference type="NCBIfam" id="TIGR01637">
    <property type="entry name" value="phage_arpU"/>
    <property type="match status" value="1"/>
</dbReference>
<gene>
    <name evidence="1" type="ordered locus">LMM7_1749</name>
</gene>
<dbReference type="Proteomes" id="UP000000486">
    <property type="component" value="Chromosome"/>
</dbReference>
<dbReference type="KEGG" id="lmq:LMM7_1749"/>
<organism evidence="1 2">
    <name type="scientific">Listeria monocytogenes serotype 4a (strain M7)</name>
    <dbReference type="NCBI Taxonomy" id="1030009"/>
    <lineage>
        <taxon>Bacteria</taxon>
        <taxon>Bacillati</taxon>
        <taxon>Bacillota</taxon>
        <taxon>Bacilli</taxon>
        <taxon>Bacillales</taxon>
        <taxon>Listeriaceae</taxon>
        <taxon>Listeria</taxon>
    </lineage>
</organism>
<dbReference type="RefSeq" id="WP_012581212.1">
    <property type="nucleotide sequence ID" value="NC_017537.1"/>
</dbReference>
<sequence>MSTTKNNIDYIKTVQNIKSFFDEFQYLVFLLGSKNKIKLNTDGLIEIKVLTGNKISLTPIGHLVQFYMGILNDMKALHRFILIKCYIDKQKDIITMMEIPYEIAQFKRIKKHAVLNLAEKLEMIVEKN</sequence>